<dbReference type="SUPFAM" id="SSF56925">
    <property type="entry name" value="OMPA-like"/>
    <property type="match status" value="1"/>
</dbReference>
<dbReference type="Gene3D" id="2.40.160.20">
    <property type="match status" value="1"/>
</dbReference>
<comment type="caution">
    <text evidence="2">The sequence shown here is derived from an EMBL/GenBank/DDBJ whole genome shotgun (WGS) entry which is preliminary data.</text>
</comment>
<name>A0ABS3BTQ1_9BACT</name>
<gene>
    <name evidence="2" type="ORF">J0A67_17570</name>
</gene>
<dbReference type="InterPro" id="IPR011250">
    <property type="entry name" value="OMP/PagP_B-barrel"/>
</dbReference>
<organism evidence="2 3">
    <name type="scientific">Algoriphagus aestuariicola</name>
    <dbReference type="NCBI Taxonomy" id="1852016"/>
    <lineage>
        <taxon>Bacteria</taxon>
        <taxon>Pseudomonadati</taxon>
        <taxon>Bacteroidota</taxon>
        <taxon>Cytophagia</taxon>
        <taxon>Cytophagales</taxon>
        <taxon>Cyclobacteriaceae</taxon>
        <taxon>Algoriphagus</taxon>
    </lineage>
</organism>
<evidence type="ECO:0000259" key="1">
    <source>
        <dbReference type="Pfam" id="PF19573"/>
    </source>
</evidence>
<protein>
    <submittedName>
        <fullName evidence="2">Outer membrane beta-barrel protein</fullName>
    </submittedName>
</protein>
<dbReference type="RefSeq" id="WP_206570704.1">
    <property type="nucleotide sequence ID" value="NZ_JAFKCW010000004.1"/>
</dbReference>
<sequence length="253" mass="28536">MKKVNFKIIRHLLVFILVLTGHLVPAKAQKYEIGGGLGVGTYTGDIIRKVDPRQIGLQGTLFGKRNFDNVWSLRVAISSSVLQAEDSLRPLDPAARVRDGRFRGGVIEGSAVMEFNFLDFLRSNSEFRWSPYAFFGLGYSYFIMKGNTYGYLNSERYDDNSLVIPFGGGVKYRLNKRWTLAAELGFRPTMTDYLDKIDSSLPAIPRTAPPPDPNTGQIPPYGINFGNPYTKDWYYFMGVTISYALDNVKCFAY</sequence>
<dbReference type="InterPro" id="IPR045743">
    <property type="entry name" value="DUF6089"/>
</dbReference>
<accession>A0ABS3BTQ1</accession>
<keyword evidence="3" id="KW-1185">Reference proteome</keyword>
<feature type="domain" description="DUF6089" evidence="1">
    <location>
        <begin position="11"/>
        <end position="252"/>
    </location>
</feature>
<evidence type="ECO:0000313" key="2">
    <source>
        <dbReference type="EMBL" id="MBN7802690.1"/>
    </source>
</evidence>
<dbReference type="EMBL" id="JAFKCW010000004">
    <property type="protein sequence ID" value="MBN7802690.1"/>
    <property type="molecule type" value="Genomic_DNA"/>
</dbReference>
<dbReference type="Proteomes" id="UP000664698">
    <property type="component" value="Unassembled WGS sequence"/>
</dbReference>
<evidence type="ECO:0000313" key="3">
    <source>
        <dbReference type="Proteomes" id="UP000664698"/>
    </source>
</evidence>
<reference evidence="2 3" key="1">
    <citation type="submission" date="2021-03" db="EMBL/GenBank/DDBJ databases">
        <title>novel species isolated from a fishpond in China.</title>
        <authorList>
            <person name="Lu H."/>
            <person name="Cai Z."/>
        </authorList>
    </citation>
    <scope>NUCLEOTIDE SEQUENCE [LARGE SCALE GENOMIC DNA]</scope>
    <source>
        <strain evidence="2 3">JCM 31546</strain>
    </source>
</reference>
<proteinExistence type="predicted"/>
<dbReference type="Pfam" id="PF19573">
    <property type="entry name" value="DUF6089"/>
    <property type="match status" value="1"/>
</dbReference>